<name>A0A6P0GF80_9ACTN</name>
<keyword evidence="3 4" id="KW-0326">Glycosidase</keyword>
<comment type="caution">
    <text evidence="6">The sequence shown here is derived from an EMBL/GenBank/DDBJ whole genome shotgun (WGS) entry which is preliminary data.</text>
</comment>
<dbReference type="AlphaFoldDB" id="A0A6P0GF80"/>
<feature type="active site" description="Proton donor" evidence="4">
    <location>
        <position position="83"/>
    </location>
</feature>
<dbReference type="GO" id="GO:0016985">
    <property type="term" value="F:mannan endo-1,4-beta-mannosidase activity"/>
    <property type="evidence" value="ECO:0007669"/>
    <property type="project" value="InterPro"/>
</dbReference>
<dbReference type="PROSITE" id="PS51764">
    <property type="entry name" value="GH26"/>
    <property type="match status" value="1"/>
</dbReference>
<evidence type="ECO:0000256" key="1">
    <source>
        <dbReference type="ARBA" id="ARBA00007754"/>
    </source>
</evidence>
<gene>
    <name evidence="6" type="ORF">GCU54_07705</name>
</gene>
<dbReference type="InterPro" id="IPR022790">
    <property type="entry name" value="GH26_dom"/>
</dbReference>
<feature type="active site" description="Nucleophile" evidence="4">
    <location>
        <position position="200"/>
    </location>
</feature>
<dbReference type="EMBL" id="JAAGWE010000012">
    <property type="protein sequence ID" value="NEM05906.1"/>
    <property type="molecule type" value="Genomic_DNA"/>
</dbReference>
<dbReference type="Gene3D" id="3.20.20.80">
    <property type="entry name" value="Glycosidases"/>
    <property type="match status" value="1"/>
</dbReference>
<keyword evidence="2 4" id="KW-0378">Hydrolase</keyword>
<evidence type="ECO:0000256" key="4">
    <source>
        <dbReference type="PROSITE-ProRule" id="PRU01100"/>
    </source>
</evidence>
<evidence type="ECO:0000313" key="6">
    <source>
        <dbReference type="EMBL" id="NEM05906.1"/>
    </source>
</evidence>
<dbReference type="GO" id="GO:0006080">
    <property type="term" value="P:substituted mannan metabolic process"/>
    <property type="evidence" value="ECO:0007669"/>
    <property type="project" value="InterPro"/>
</dbReference>
<dbReference type="Proteomes" id="UP000471126">
    <property type="component" value="Unassembled WGS sequence"/>
</dbReference>
<proteinExistence type="inferred from homology"/>
<sequence>MDLVSLWEDDNTAMVALEGLRPGGEYAGWQGPMDIAIGAIGPGETWEEAARGAYDARWRASLSNLQEYRRGLPGTTYIRFAHEMNGDWYPWSVDVDNYRAFIEAWRRFRAMQQEIFPSSQMVFSANREAVGTGMDWRQMFPGAQYVDVMGVDYYNQWPCVETQEEWNYAVVEKDEYGAPRGIEPHRQFARSVGLPLAVPEWGCNADQCDSPVYIENMYDYFRAHAGSGPGELLYESLFNVDFGGDRWRLYGSDRMPLAAARYRELF</sequence>
<dbReference type="InterPro" id="IPR000805">
    <property type="entry name" value="Glyco_hydro_26"/>
</dbReference>
<dbReference type="Pfam" id="PF02156">
    <property type="entry name" value="Glyco_hydro_26"/>
    <property type="match status" value="1"/>
</dbReference>
<evidence type="ECO:0000256" key="3">
    <source>
        <dbReference type="ARBA" id="ARBA00023295"/>
    </source>
</evidence>
<evidence type="ECO:0000259" key="5">
    <source>
        <dbReference type="PROSITE" id="PS51764"/>
    </source>
</evidence>
<accession>A0A6P0GF80</accession>
<dbReference type="InterPro" id="IPR017853">
    <property type="entry name" value="GH"/>
</dbReference>
<reference evidence="6 7" key="1">
    <citation type="submission" date="2019-12" db="EMBL/GenBank/DDBJ databases">
        <title>WGS of CPCC 203550 I12A-02606.</title>
        <authorList>
            <person name="Jiang Z."/>
        </authorList>
    </citation>
    <scope>NUCLEOTIDE SEQUENCE [LARGE SCALE GENOMIC DNA]</scope>
    <source>
        <strain evidence="6 7">I12A-02606</strain>
    </source>
</reference>
<comment type="similarity">
    <text evidence="1 4">Belongs to the glycosyl hydrolase 26 family.</text>
</comment>
<protein>
    <recommendedName>
        <fullName evidence="5">GH26 domain-containing protein</fullName>
    </recommendedName>
</protein>
<feature type="domain" description="GH26" evidence="5">
    <location>
        <begin position="1"/>
        <end position="266"/>
    </location>
</feature>
<dbReference type="PANTHER" id="PTHR40079">
    <property type="entry name" value="MANNAN ENDO-1,4-BETA-MANNOSIDASE E-RELATED"/>
    <property type="match status" value="1"/>
</dbReference>
<organism evidence="6 7">
    <name type="scientific">Geodermatophilus normandii</name>
    <dbReference type="NCBI Taxonomy" id="1137989"/>
    <lineage>
        <taxon>Bacteria</taxon>
        <taxon>Bacillati</taxon>
        <taxon>Actinomycetota</taxon>
        <taxon>Actinomycetes</taxon>
        <taxon>Geodermatophilales</taxon>
        <taxon>Geodermatophilaceae</taxon>
        <taxon>Geodermatophilus</taxon>
    </lineage>
</organism>
<dbReference type="SUPFAM" id="SSF51445">
    <property type="entry name" value="(Trans)glycosidases"/>
    <property type="match status" value="1"/>
</dbReference>
<dbReference type="PANTHER" id="PTHR40079:SF4">
    <property type="entry name" value="GH26 DOMAIN-CONTAINING PROTEIN-RELATED"/>
    <property type="match status" value="1"/>
</dbReference>
<evidence type="ECO:0000256" key="2">
    <source>
        <dbReference type="ARBA" id="ARBA00022801"/>
    </source>
</evidence>
<evidence type="ECO:0000313" key="7">
    <source>
        <dbReference type="Proteomes" id="UP000471126"/>
    </source>
</evidence>